<dbReference type="RefSeq" id="WP_010888055.1">
    <property type="nucleotide sequence ID" value="NC_001263.1"/>
</dbReference>
<evidence type="ECO:0000313" key="1">
    <source>
        <dbReference type="EMBL" id="AAF10992.1"/>
    </source>
</evidence>
<dbReference type="AlphaFoldDB" id="Q9RUH0"/>
<dbReference type="PATRIC" id="fig|243230.17.peg.1612"/>
<dbReference type="EMBL" id="AE000513">
    <property type="protein sequence ID" value="AAF10992.1"/>
    <property type="molecule type" value="Genomic_DNA"/>
</dbReference>
<name>Q9RUH0_DEIRA</name>
<organism evidence="1 2">
    <name type="scientific">Deinococcus radiodurans (strain ATCC 13939 / DSM 20539 / JCM 16871 / CCUG 27074 / LMG 4051 / NBRC 15346 / NCIMB 9279 / VKM B-1422 / R1)</name>
    <dbReference type="NCBI Taxonomy" id="243230"/>
    <lineage>
        <taxon>Bacteria</taxon>
        <taxon>Thermotogati</taxon>
        <taxon>Deinococcota</taxon>
        <taxon>Deinococci</taxon>
        <taxon>Deinococcales</taxon>
        <taxon>Deinococcaceae</taxon>
        <taxon>Deinococcus</taxon>
    </lineage>
</organism>
<dbReference type="STRING" id="243230.DR_1416"/>
<dbReference type="EnsemblBacteria" id="AAF10992">
    <property type="protein sequence ID" value="AAF10992"/>
    <property type="gene ID" value="DR_1416"/>
</dbReference>
<proteinExistence type="predicted"/>
<accession>Q9RUH0</accession>
<evidence type="ECO:0000313" key="2">
    <source>
        <dbReference type="Proteomes" id="UP000002524"/>
    </source>
</evidence>
<dbReference type="InParanoid" id="Q9RUH0"/>
<dbReference type="KEGG" id="dra:DR_1416"/>
<reference evidence="1 2" key="1">
    <citation type="journal article" date="1999" name="Science">
        <title>Genome sequence of the radioresistant bacterium Deinococcus radiodurans R1.</title>
        <authorList>
            <person name="White O."/>
            <person name="Eisen J.A."/>
            <person name="Heidelberg J.F."/>
            <person name="Hickey E.K."/>
            <person name="Peterson J.D."/>
            <person name="Dodson R.J."/>
            <person name="Haft D.H."/>
            <person name="Gwinn M.L."/>
            <person name="Nelson W.C."/>
            <person name="Richardson D.L."/>
            <person name="Moffat K.S."/>
            <person name="Qin H."/>
            <person name="Jiang L."/>
            <person name="Pamphile W."/>
            <person name="Crosby M."/>
            <person name="Shen M."/>
            <person name="Vamathevan J.J."/>
            <person name="Lam P."/>
            <person name="McDonald L."/>
            <person name="Utterback T."/>
            <person name="Zalewski C."/>
            <person name="Makarova K.S."/>
            <person name="Aravind L."/>
            <person name="Daly M.J."/>
            <person name="Minton K.W."/>
            <person name="Fleischmann R.D."/>
            <person name="Ketchum K.A."/>
            <person name="Nelson K.E."/>
            <person name="Salzberg S."/>
            <person name="Smith H.O."/>
            <person name="Venter J.C."/>
            <person name="Fraser C.M."/>
        </authorList>
    </citation>
    <scope>NUCLEOTIDE SEQUENCE [LARGE SCALE GENOMIC DNA]</scope>
    <source>
        <strain evidence="2">ATCC 13939 / DSM 20539 / JCM 16871 / LMG 4051 / NBRC 15346 / NCIMB 9279 / R1 / VKM B-1422</strain>
    </source>
</reference>
<dbReference type="PIR" id="C75399">
    <property type="entry name" value="C75399"/>
</dbReference>
<dbReference type="OrthoDB" id="70033at2"/>
<keyword evidence="2" id="KW-1185">Reference proteome</keyword>
<dbReference type="HOGENOM" id="CLU_1560442_0_0_0"/>
<protein>
    <submittedName>
        <fullName evidence="1">Uncharacterized protein</fullName>
    </submittedName>
</protein>
<dbReference type="GeneID" id="69517656"/>
<dbReference type="Proteomes" id="UP000002524">
    <property type="component" value="Chromosome 1"/>
</dbReference>
<gene>
    <name evidence="1" type="ordered locus">DR_1416</name>
</gene>
<dbReference type="PaxDb" id="243230-DR_1416"/>
<sequence>MRGVHGKNTVLRRWTGIRRLFRMFGNRIKTVELWHNASVTSSAAERPTRPIAGKPAGYLGLATYSSLGRLWQLLAGAARAGRQVSVVRGDSPDSARRRVAGYELPGAGLLLDPAPLLRDLEDGFAPHPALVALLAGDVGPLRELLNTDYVLRLDFVVALTSGRELVARPEFGYQPRPDRPAPLPSGLTLRPRRLSRDEVHLLLQRACGLA</sequence>